<dbReference type="Proteomes" id="UP000252023">
    <property type="component" value="Chromosome"/>
</dbReference>
<dbReference type="PROSITE" id="PS50893">
    <property type="entry name" value="ABC_TRANSPORTER_2"/>
    <property type="match status" value="2"/>
</dbReference>
<reference evidence="12" key="1">
    <citation type="submission" date="2018-07" db="EMBL/GenBank/DDBJ databases">
        <title>Genome sequencing of Paracoccus sp. SC2-6.</title>
        <authorList>
            <person name="Heo J."/>
            <person name="Kim S.-J."/>
            <person name="Kwon S.-W."/>
        </authorList>
    </citation>
    <scope>NUCLEOTIDE SEQUENCE [LARGE SCALE GENOMIC DNA]</scope>
    <source>
        <strain evidence="12">SC2-6</strain>
    </source>
</reference>
<name>A0A344PMC1_9RHOB</name>
<dbReference type="PROSITE" id="PS00211">
    <property type="entry name" value="ABC_TRANSPORTER_1"/>
    <property type="match status" value="1"/>
</dbReference>
<evidence type="ECO:0000256" key="7">
    <source>
        <dbReference type="ARBA" id="ARBA00022840"/>
    </source>
</evidence>
<dbReference type="GO" id="GO:0016887">
    <property type="term" value="F:ATP hydrolysis activity"/>
    <property type="evidence" value="ECO:0007669"/>
    <property type="project" value="InterPro"/>
</dbReference>
<dbReference type="SMART" id="SM00382">
    <property type="entry name" value="AAA"/>
    <property type="match status" value="2"/>
</dbReference>
<dbReference type="CDD" id="cd03215">
    <property type="entry name" value="ABC_Carb_Monos_II"/>
    <property type="match status" value="1"/>
</dbReference>
<dbReference type="RefSeq" id="WP_114076843.1">
    <property type="nucleotide sequence ID" value="NZ_CP030918.1"/>
</dbReference>
<accession>A0A344PMC1</accession>
<dbReference type="InterPro" id="IPR050107">
    <property type="entry name" value="ABC_carbohydrate_import_ATPase"/>
</dbReference>
<dbReference type="InterPro" id="IPR027417">
    <property type="entry name" value="P-loop_NTPase"/>
</dbReference>
<dbReference type="GO" id="GO:0005886">
    <property type="term" value="C:plasma membrane"/>
    <property type="evidence" value="ECO:0007669"/>
    <property type="project" value="UniProtKB-SubCell"/>
</dbReference>
<protein>
    <submittedName>
        <fullName evidence="11">Sugar ABC transporter ATP-binding protein</fullName>
    </submittedName>
</protein>
<dbReference type="CDD" id="cd03216">
    <property type="entry name" value="ABC_Carb_Monos_I"/>
    <property type="match status" value="1"/>
</dbReference>
<proteinExistence type="predicted"/>
<keyword evidence="9" id="KW-0472">Membrane</keyword>
<feature type="domain" description="ABC transporter" evidence="10">
    <location>
        <begin position="254"/>
        <end position="498"/>
    </location>
</feature>
<gene>
    <name evidence="11" type="ORF">DRW48_13305</name>
</gene>
<keyword evidence="12" id="KW-1185">Reference proteome</keyword>
<organism evidence="11 12">
    <name type="scientific">Paracoccus suum</name>
    <dbReference type="NCBI Taxonomy" id="2259340"/>
    <lineage>
        <taxon>Bacteria</taxon>
        <taxon>Pseudomonadati</taxon>
        <taxon>Pseudomonadota</taxon>
        <taxon>Alphaproteobacteria</taxon>
        <taxon>Rhodobacterales</taxon>
        <taxon>Paracoccaceae</taxon>
        <taxon>Paracoccus</taxon>
    </lineage>
</organism>
<evidence type="ECO:0000256" key="2">
    <source>
        <dbReference type="ARBA" id="ARBA00022448"/>
    </source>
</evidence>
<keyword evidence="7 11" id="KW-0067">ATP-binding</keyword>
<evidence type="ECO:0000256" key="1">
    <source>
        <dbReference type="ARBA" id="ARBA00004202"/>
    </source>
</evidence>
<dbReference type="Gene3D" id="3.40.50.300">
    <property type="entry name" value="P-loop containing nucleotide triphosphate hydrolases"/>
    <property type="match status" value="2"/>
</dbReference>
<keyword evidence="5" id="KW-0677">Repeat</keyword>
<dbReference type="PANTHER" id="PTHR43790">
    <property type="entry name" value="CARBOHYDRATE TRANSPORT ATP-BINDING PROTEIN MG119-RELATED"/>
    <property type="match status" value="1"/>
</dbReference>
<keyword evidence="8" id="KW-1278">Translocase</keyword>
<feature type="domain" description="ABC transporter" evidence="10">
    <location>
        <begin position="8"/>
        <end position="245"/>
    </location>
</feature>
<dbReference type="InterPro" id="IPR003593">
    <property type="entry name" value="AAA+_ATPase"/>
</dbReference>
<evidence type="ECO:0000256" key="5">
    <source>
        <dbReference type="ARBA" id="ARBA00022737"/>
    </source>
</evidence>
<evidence type="ECO:0000256" key="4">
    <source>
        <dbReference type="ARBA" id="ARBA00022597"/>
    </source>
</evidence>
<dbReference type="EMBL" id="CP030918">
    <property type="protein sequence ID" value="AXC50526.1"/>
    <property type="molecule type" value="Genomic_DNA"/>
</dbReference>
<dbReference type="PANTHER" id="PTHR43790:SF3">
    <property type="entry name" value="D-ALLOSE IMPORT ATP-BINDING PROTEIN ALSA-RELATED"/>
    <property type="match status" value="1"/>
</dbReference>
<dbReference type="InterPro" id="IPR003439">
    <property type="entry name" value="ABC_transporter-like_ATP-bd"/>
</dbReference>
<keyword evidence="4" id="KW-0762">Sugar transport</keyword>
<dbReference type="KEGG" id="pars:DRW48_13305"/>
<evidence type="ECO:0000256" key="9">
    <source>
        <dbReference type="ARBA" id="ARBA00023136"/>
    </source>
</evidence>
<evidence type="ECO:0000256" key="8">
    <source>
        <dbReference type="ARBA" id="ARBA00022967"/>
    </source>
</evidence>
<dbReference type="SUPFAM" id="SSF52540">
    <property type="entry name" value="P-loop containing nucleoside triphosphate hydrolases"/>
    <property type="match status" value="2"/>
</dbReference>
<dbReference type="AlphaFoldDB" id="A0A344PMC1"/>
<comment type="subcellular location">
    <subcellularLocation>
        <location evidence="1">Cell membrane</location>
        <topology evidence="1">Peripheral membrane protein</topology>
    </subcellularLocation>
</comment>
<evidence type="ECO:0000256" key="6">
    <source>
        <dbReference type="ARBA" id="ARBA00022741"/>
    </source>
</evidence>
<evidence type="ECO:0000313" key="11">
    <source>
        <dbReference type="EMBL" id="AXC50526.1"/>
    </source>
</evidence>
<keyword evidence="6" id="KW-0547">Nucleotide-binding</keyword>
<dbReference type="InterPro" id="IPR017871">
    <property type="entry name" value="ABC_transporter-like_CS"/>
</dbReference>
<evidence type="ECO:0000259" key="10">
    <source>
        <dbReference type="PROSITE" id="PS50893"/>
    </source>
</evidence>
<dbReference type="Pfam" id="PF00005">
    <property type="entry name" value="ABC_tran"/>
    <property type="match status" value="2"/>
</dbReference>
<evidence type="ECO:0000313" key="12">
    <source>
        <dbReference type="Proteomes" id="UP000252023"/>
    </source>
</evidence>
<sequence>MSDERPRLRLAGISKSFGPVHALSDVNMTVRRGSVHGLLGENGAGKSTLLKILSGVIEPGAGTIEVDGVPITGRGPVAARRAGIAMIHQELQHVPNLSVAQNMFLGRPLTTAAGTLVTRRRQEDAAARALAPLDAAIDPKAPIRTLKVAQRQIVEIARALMEDCRILAMDEPTSSLTPAEFDRLAVLIADLAGRGVSVIYVSHKMDEVFRVCDQATILRDGRVVADVGMAETNEAGVVARMVGRELVAAEFHSFSRPEVVMSVAGLSRGGAVRNVSFDLHRGEVLGISGLVGAGRTELLRLIAGVDHPDAGTVTIDGKPLPLGNPRTAIAAGLGLLPEERKREGIVAGRSIRSDIALSSMGRFTSAGLIDFPALSAESLRLMQDLNLRPLDITRPIGKFSGGNQQKAIIGRWVAAGARILLFDEPTRGIDIGAKAEIYALIERIAAEGRSIIVVSSELPEILRVADRVLVMREGEVAGILPRTGLSEEAVVRLAVPQSGTERPLTAASAPEDISHANR</sequence>
<keyword evidence="2" id="KW-0813">Transport</keyword>
<dbReference type="GO" id="GO:0005524">
    <property type="term" value="F:ATP binding"/>
    <property type="evidence" value="ECO:0007669"/>
    <property type="project" value="UniProtKB-KW"/>
</dbReference>
<dbReference type="FunFam" id="3.40.50.300:FF:000127">
    <property type="entry name" value="Ribose import ATP-binding protein RbsA"/>
    <property type="match status" value="1"/>
</dbReference>
<dbReference type="OrthoDB" id="9805029at2"/>
<evidence type="ECO:0000256" key="3">
    <source>
        <dbReference type="ARBA" id="ARBA00022475"/>
    </source>
</evidence>
<keyword evidence="3" id="KW-1003">Cell membrane</keyword>